<dbReference type="CDD" id="cd00270">
    <property type="entry name" value="MATH_TRAF_C"/>
    <property type="match status" value="1"/>
</dbReference>
<evidence type="ECO:0000256" key="5">
    <source>
        <dbReference type="SAM" id="MobiDB-lite"/>
    </source>
</evidence>
<dbReference type="InterPro" id="IPR002083">
    <property type="entry name" value="MATH/TRAF_dom"/>
</dbReference>
<dbReference type="InterPro" id="IPR049342">
    <property type="entry name" value="TRAF1-6_MATH_dom"/>
</dbReference>
<evidence type="ECO:0000313" key="8">
    <source>
        <dbReference type="EMBL" id="CAF1417214.1"/>
    </source>
</evidence>
<evidence type="ECO:0000256" key="2">
    <source>
        <dbReference type="ARBA" id="ARBA00022703"/>
    </source>
</evidence>
<dbReference type="PROSITE" id="PS50144">
    <property type="entry name" value="MATH"/>
    <property type="match status" value="1"/>
</dbReference>
<accession>A0A815M420</accession>
<sequence>MCNCCNKPLFPSCISQESTLPKNSNRMKISLRLSTRRYPYTYKNTNAFCRPMNLNKKLDTIMTNITTINEKRKHVSDGLIVQKNTLQCLNQECLLLKMSCEQTNACIKKMKSDQDECEKRLQQITQLLEDLHYISYDGTLIWKITNIDQKFAEAQSGKQTSIESPVFYSSPYGYKMRARLFLNGDGDGEGTHMSIFLVLFKGDYDAIIWWPFYIPVIFCLFDQTGQGHHIIDSFDPDTKSSSFQRPTSEKNIASGIPKFCPLAVIKNQENCYIRDRTMFIKIMLDFGETPREVLPCTLSVNPGLPTYMQEAIRCMEIEKYKQAREALIAEIIRNDQEILRRGLIPMNRSVLSETTQQQSTSTANFHGGASWEDISPE</sequence>
<keyword evidence="2" id="KW-0053">Apoptosis</keyword>
<evidence type="ECO:0000256" key="4">
    <source>
        <dbReference type="ARBA" id="ARBA00023054"/>
    </source>
</evidence>
<evidence type="ECO:0000313" key="7">
    <source>
        <dbReference type="EMBL" id="CAF1165939.1"/>
    </source>
</evidence>
<evidence type="ECO:0000256" key="1">
    <source>
        <dbReference type="ARBA" id="ARBA00022499"/>
    </source>
</evidence>
<keyword evidence="4" id="KW-0175">Coiled coil</keyword>
<dbReference type="Pfam" id="PF21355">
    <property type="entry name" value="TRAF-mep_MATH"/>
    <property type="match status" value="1"/>
</dbReference>
<proteinExistence type="predicted"/>
<feature type="region of interest" description="Disordered" evidence="5">
    <location>
        <begin position="352"/>
        <end position="377"/>
    </location>
</feature>
<dbReference type="GO" id="GO:0043122">
    <property type="term" value="P:regulation of canonical NF-kappaB signal transduction"/>
    <property type="evidence" value="ECO:0007669"/>
    <property type="project" value="TreeGrafter"/>
</dbReference>
<evidence type="ECO:0000256" key="3">
    <source>
        <dbReference type="ARBA" id="ARBA00022843"/>
    </source>
</evidence>
<dbReference type="AlphaFoldDB" id="A0A815M420"/>
<dbReference type="SMART" id="SM00061">
    <property type="entry name" value="MATH"/>
    <property type="match status" value="1"/>
</dbReference>
<dbReference type="SUPFAM" id="SSF49599">
    <property type="entry name" value="TRAF domain-like"/>
    <property type="match status" value="1"/>
</dbReference>
<evidence type="ECO:0000313" key="9">
    <source>
        <dbReference type="Proteomes" id="UP000663870"/>
    </source>
</evidence>
<organism evidence="8 9">
    <name type="scientific">Rotaria sordida</name>
    <dbReference type="NCBI Taxonomy" id="392033"/>
    <lineage>
        <taxon>Eukaryota</taxon>
        <taxon>Metazoa</taxon>
        <taxon>Spiralia</taxon>
        <taxon>Gnathifera</taxon>
        <taxon>Rotifera</taxon>
        <taxon>Eurotatoria</taxon>
        <taxon>Bdelloidea</taxon>
        <taxon>Philodinida</taxon>
        <taxon>Philodinidae</taxon>
        <taxon>Rotaria</taxon>
    </lineage>
</organism>
<dbReference type="GO" id="GO:0006915">
    <property type="term" value="P:apoptotic process"/>
    <property type="evidence" value="ECO:0007669"/>
    <property type="project" value="UniProtKB-KW"/>
</dbReference>
<evidence type="ECO:0000259" key="6">
    <source>
        <dbReference type="PROSITE" id="PS50144"/>
    </source>
</evidence>
<name>A0A815M420_9BILA</name>
<keyword evidence="3" id="KW-0832">Ubl conjugation</keyword>
<dbReference type="FunFam" id="2.60.210.10:FF:000001">
    <property type="entry name" value="TNF receptor-associated factor"/>
    <property type="match status" value="1"/>
</dbReference>
<keyword evidence="9" id="KW-1185">Reference proteome</keyword>
<dbReference type="Proteomes" id="UP000663854">
    <property type="component" value="Unassembled WGS sequence"/>
</dbReference>
<dbReference type="InterPro" id="IPR008974">
    <property type="entry name" value="TRAF-like"/>
</dbReference>
<gene>
    <name evidence="8" type="ORF">JXQ802_LOCUS35639</name>
    <name evidence="7" type="ORF">PYM288_LOCUS23008</name>
</gene>
<dbReference type="EMBL" id="CAJNOH010001031">
    <property type="protein sequence ID" value="CAF1165939.1"/>
    <property type="molecule type" value="Genomic_DNA"/>
</dbReference>
<dbReference type="Gene3D" id="2.60.210.10">
    <property type="entry name" value="Apoptosis, Tumor Necrosis Factor Receptor Associated Protein 2, Chain A"/>
    <property type="match status" value="1"/>
</dbReference>
<feature type="domain" description="MATH" evidence="6">
    <location>
        <begin position="137"/>
        <end position="284"/>
    </location>
</feature>
<comment type="caution">
    <text evidence="8">The sequence shown here is derived from an EMBL/GenBank/DDBJ whole genome shotgun (WGS) entry which is preliminary data.</text>
</comment>
<dbReference type="PANTHER" id="PTHR10131">
    <property type="entry name" value="TNF RECEPTOR ASSOCIATED FACTOR"/>
    <property type="match status" value="1"/>
</dbReference>
<feature type="compositionally biased region" description="Low complexity" evidence="5">
    <location>
        <begin position="352"/>
        <end position="362"/>
    </location>
</feature>
<reference evidence="8" key="1">
    <citation type="submission" date="2021-02" db="EMBL/GenBank/DDBJ databases">
        <authorList>
            <person name="Nowell W R."/>
        </authorList>
    </citation>
    <scope>NUCLEOTIDE SEQUENCE</scope>
</reference>
<protein>
    <recommendedName>
        <fullName evidence="6">MATH domain-containing protein</fullName>
    </recommendedName>
</protein>
<dbReference type="PANTHER" id="PTHR10131:SF94">
    <property type="entry name" value="TNF RECEPTOR-ASSOCIATED FACTOR 4"/>
    <property type="match status" value="1"/>
</dbReference>
<dbReference type="EMBL" id="CAJNOL010001776">
    <property type="protein sequence ID" value="CAF1417214.1"/>
    <property type="molecule type" value="Genomic_DNA"/>
</dbReference>
<dbReference type="Proteomes" id="UP000663870">
    <property type="component" value="Unassembled WGS sequence"/>
</dbReference>
<keyword evidence="1" id="KW-1017">Isopeptide bond</keyword>